<dbReference type="Proteomes" id="UP001175271">
    <property type="component" value="Unassembled WGS sequence"/>
</dbReference>
<proteinExistence type="predicted"/>
<feature type="compositionally biased region" description="Acidic residues" evidence="1">
    <location>
        <begin position="247"/>
        <end position="263"/>
    </location>
</feature>
<gene>
    <name evidence="2" type="ORF">QR680_004455</name>
</gene>
<comment type="caution">
    <text evidence="2">The sequence shown here is derived from an EMBL/GenBank/DDBJ whole genome shotgun (WGS) entry which is preliminary data.</text>
</comment>
<feature type="region of interest" description="Disordered" evidence="1">
    <location>
        <begin position="95"/>
        <end position="158"/>
    </location>
</feature>
<organism evidence="2 3">
    <name type="scientific">Steinernema hermaphroditum</name>
    <dbReference type="NCBI Taxonomy" id="289476"/>
    <lineage>
        <taxon>Eukaryota</taxon>
        <taxon>Metazoa</taxon>
        <taxon>Ecdysozoa</taxon>
        <taxon>Nematoda</taxon>
        <taxon>Chromadorea</taxon>
        <taxon>Rhabditida</taxon>
        <taxon>Tylenchina</taxon>
        <taxon>Panagrolaimomorpha</taxon>
        <taxon>Strongyloidoidea</taxon>
        <taxon>Steinernematidae</taxon>
        <taxon>Steinernema</taxon>
    </lineage>
</organism>
<feature type="compositionally biased region" description="Acidic residues" evidence="1">
    <location>
        <begin position="100"/>
        <end position="124"/>
    </location>
</feature>
<keyword evidence="3" id="KW-1185">Reference proteome</keyword>
<evidence type="ECO:0000313" key="2">
    <source>
        <dbReference type="EMBL" id="KAK0409286.1"/>
    </source>
</evidence>
<reference evidence="2" key="1">
    <citation type="submission" date="2023-06" db="EMBL/GenBank/DDBJ databases">
        <title>Genomic analysis of the entomopathogenic nematode Steinernema hermaphroditum.</title>
        <authorList>
            <person name="Schwarz E.M."/>
            <person name="Heppert J.K."/>
            <person name="Baniya A."/>
            <person name="Schwartz H.T."/>
            <person name="Tan C.-H."/>
            <person name="Antoshechkin I."/>
            <person name="Sternberg P.W."/>
            <person name="Goodrich-Blair H."/>
            <person name="Dillman A.R."/>
        </authorList>
    </citation>
    <scope>NUCLEOTIDE SEQUENCE</scope>
    <source>
        <strain evidence="2">PS9179</strain>
        <tissue evidence="2">Whole animal</tissue>
    </source>
</reference>
<evidence type="ECO:0000256" key="1">
    <source>
        <dbReference type="SAM" id="MobiDB-lite"/>
    </source>
</evidence>
<dbReference type="EMBL" id="JAUCMV010000003">
    <property type="protein sequence ID" value="KAK0409286.1"/>
    <property type="molecule type" value="Genomic_DNA"/>
</dbReference>
<accession>A0AA39HQ60</accession>
<sequence>MFSKSAFQLRYEQLEELKAREAHIRRLRFEEQAKVMEEKNSIPKAPPLPAYLSWLEATQPSSDGKIPPAPPLYDYLMYRVNKSILENDRCSVYSDYSESSSEEDEEFSEYSEDESDFEFTDEELPQQASTSYGIRDWSDVDEESDHEYEWDNDDGSVHTEVKEENLTLEEFKAKMTDLLSVEPMTPEIEEFMKVISKASPMEDDSLQASVEDVSESDESVYVWEKTEEGAHTASEGDKESVYAWDCKDDDDVSSVETEGDEVEGSLTEEQPEQKEEDMDPDWEKFAENVARVKDSFSWLVDDVVDDVKCVFRDIKRLVSDLVL</sequence>
<feature type="region of interest" description="Disordered" evidence="1">
    <location>
        <begin position="247"/>
        <end position="281"/>
    </location>
</feature>
<feature type="compositionally biased region" description="Acidic residues" evidence="1">
    <location>
        <begin position="139"/>
        <end position="154"/>
    </location>
</feature>
<evidence type="ECO:0000313" key="3">
    <source>
        <dbReference type="Proteomes" id="UP001175271"/>
    </source>
</evidence>
<name>A0AA39HQ60_9BILA</name>
<dbReference type="AlphaFoldDB" id="A0AA39HQ60"/>
<protein>
    <submittedName>
        <fullName evidence="2">Uncharacterized protein</fullName>
    </submittedName>
</protein>